<evidence type="ECO:0000256" key="1">
    <source>
        <dbReference type="SAM" id="Phobius"/>
    </source>
</evidence>
<accession>A0A1X2I386</accession>
<reference evidence="2 3" key="1">
    <citation type="submission" date="2016-07" db="EMBL/GenBank/DDBJ databases">
        <title>Pervasive Adenine N6-methylation of Active Genes in Fungi.</title>
        <authorList>
            <consortium name="DOE Joint Genome Institute"/>
            <person name="Mondo S.J."/>
            <person name="Dannebaum R.O."/>
            <person name="Kuo R.C."/>
            <person name="Labutti K."/>
            <person name="Haridas S."/>
            <person name="Kuo A."/>
            <person name="Salamov A."/>
            <person name="Ahrendt S.R."/>
            <person name="Lipzen A."/>
            <person name="Sullivan W."/>
            <person name="Andreopoulos W.B."/>
            <person name="Clum A."/>
            <person name="Lindquist E."/>
            <person name="Daum C."/>
            <person name="Ramamoorthy G.K."/>
            <person name="Gryganskyi A."/>
            <person name="Culley D."/>
            <person name="Magnuson J.K."/>
            <person name="James T.Y."/>
            <person name="O'Malley M.A."/>
            <person name="Stajich J.E."/>
            <person name="Spatafora J.W."/>
            <person name="Visel A."/>
            <person name="Grigoriev I.V."/>
        </authorList>
    </citation>
    <scope>NUCLEOTIDE SEQUENCE [LARGE SCALE GENOMIC DNA]</scope>
    <source>
        <strain evidence="2 3">NRRL 1336</strain>
    </source>
</reference>
<name>A0A1X2I386_9FUNG</name>
<dbReference type="AlphaFoldDB" id="A0A1X2I386"/>
<evidence type="ECO:0000313" key="2">
    <source>
        <dbReference type="EMBL" id="ORZ08213.1"/>
    </source>
</evidence>
<feature type="transmembrane region" description="Helical" evidence="1">
    <location>
        <begin position="84"/>
        <end position="105"/>
    </location>
</feature>
<keyword evidence="3" id="KW-1185">Reference proteome</keyword>
<dbReference type="Proteomes" id="UP000193560">
    <property type="component" value="Unassembled WGS sequence"/>
</dbReference>
<comment type="caution">
    <text evidence="2">The sequence shown here is derived from an EMBL/GenBank/DDBJ whole genome shotgun (WGS) entry which is preliminary data.</text>
</comment>
<organism evidence="2 3">
    <name type="scientific">Absidia repens</name>
    <dbReference type="NCBI Taxonomy" id="90262"/>
    <lineage>
        <taxon>Eukaryota</taxon>
        <taxon>Fungi</taxon>
        <taxon>Fungi incertae sedis</taxon>
        <taxon>Mucoromycota</taxon>
        <taxon>Mucoromycotina</taxon>
        <taxon>Mucoromycetes</taxon>
        <taxon>Mucorales</taxon>
        <taxon>Cunninghamellaceae</taxon>
        <taxon>Absidia</taxon>
    </lineage>
</organism>
<keyword evidence="1" id="KW-0472">Membrane</keyword>
<keyword evidence="1" id="KW-0812">Transmembrane</keyword>
<protein>
    <submittedName>
        <fullName evidence="2">Uncharacterized protein</fullName>
    </submittedName>
</protein>
<gene>
    <name evidence="2" type="ORF">BCR42DRAFT_425467</name>
</gene>
<dbReference type="EMBL" id="MCGE01000032">
    <property type="protein sequence ID" value="ORZ08213.1"/>
    <property type="molecule type" value="Genomic_DNA"/>
</dbReference>
<sequence length="120" mass="13868">MTDKLEPSGYTLTFNASDERLLNFTYVEAPRPCKKQPRTYCYPFQDLNLTAFEAKVADQLCSIESANRDVRYQLDHYHHQLKGITIASLVLNAVTVSCILIYLLYSLYSYYRRSKKAVAI</sequence>
<evidence type="ECO:0000313" key="3">
    <source>
        <dbReference type="Proteomes" id="UP000193560"/>
    </source>
</evidence>
<keyword evidence="1" id="KW-1133">Transmembrane helix</keyword>
<proteinExistence type="predicted"/>